<evidence type="ECO:0000313" key="1">
    <source>
        <dbReference type="EMBL" id="JAG30929.1"/>
    </source>
</evidence>
<dbReference type="EMBL" id="GBHO01012675">
    <property type="protein sequence ID" value="JAG30929.1"/>
    <property type="molecule type" value="Transcribed_RNA"/>
</dbReference>
<reference evidence="1" key="1">
    <citation type="journal article" date="2014" name="PLoS ONE">
        <title>Transcriptome-Based Identification of ABC Transporters in the Western Tarnished Plant Bug Lygus hesperus.</title>
        <authorList>
            <person name="Hull J.J."/>
            <person name="Chaney K."/>
            <person name="Geib S.M."/>
            <person name="Fabrick J.A."/>
            <person name="Brent C.S."/>
            <person name="Walsh D."/>
            <person name="Lavine L.C."/>
        </authorList>
    </citation>
    <scope>NUCLEOTIDE SEQUENCE</scope>
</reference>
<protein>
    <submittedName>
        <fullName evidence="1">U4/U6 small nuclear ribonucleoprotein Prp3</fullName>
    </submittedName>
</protein>
<reference evidence="1" key="2">
    <citation type="submission" date="2014-07" db="EMBL/GenBank/DDBJ databases">
        <authorList>
            <person name="Hull J."/>
        </authorList>
    </citation>
    <scope>NUCLEOTIDE SEQUENCE</scope>
</reference>
<organism evidence="1">
    <name type="scientific">Lygus hesperus</name>
    <name type="common">Western plant bug</name>
    <dbReference type="NCBI Taxonomy" id="30085"/>
    <lineage>
        <taxon>Eukaryota</taxon>
        <taxon>Metazoa</taxon>
        <taxon>Ecdysozoa</taxon>
        <taxon>Arthropoda</taxon>
        <taxon>Hexapoda</taxon>
        <taxon>Insecta</taxon>
        <taxon>Pterygota</taxon>
        <taxon>Neoptera</taxon>
        <taxon>Paraneoptera</taxon>
        <taxon>Hemiptera</taxon>
        <taxon>Heteroptera</taxon>
        <taxon>Panheteroptera</taxon>
        <taxon>Cimicomorpha</taxon>
        <taxon>Miridae</taxon>
        <taxon>Mirini</taxon>
        <taxon>Lygus</taxon>
    </lineage>
</organism>
<gene>
    <name evidence="1" type="primary">Prpf3_2</name>
    <name evidence="1" type="ORF">CM83_9987</name>
</gene>
<sequence length="112" mass="12710">MAAEDDDAQTQLEQLYKPYSIPSPIIYSLGVLSDVTDLDVLVAQTRRCSPRTTQPQLLTLPGPLGWTVGQQTSWMDCVLHSNTLQPSIWYTSHNDTTTTVEVWKIRWYVEVV</sequence>
<dbReference type="AlphaFoldDB" id="A0A0A9YFH7"/>
<keyword evidence="1" id="KW-0687">Ribonucleoprotein</keyword>
<proteinExistence type="predicted"/>
<name>A0A0A9YFH7_LYGHE</name>
<dbReference type="GO" id="GO:1990904">
    <property type="term" value="C:ribonucleoprotein complex"/>
    <property type="evidence" value="ECO:0007669"/>
    <property type="project" value="UniProtKB-KW"/>
</dbReference>
<accession>A0A0A9YFH7</accession>